<evidence type="ECO:0000313" key="2">
    <source>
        <dbReference type="Proteomes" id="UP000316882"/>
    </source>
</evidence>
<dbReference type="Proteomes" id="UP000316882">
    <property type="component" value="Unassembled WGS sequence"/>
</dbReference>
<dbReference type="AlphaFoldDB" id="A0A4Y3PIC2"/>
<dbReference type="EMBL" id="BJMH01000012">
    <property type="protein sequence ID" value="GEB33183.1"/>
    <property type="molecule type" value="Genomic_DNA"/>
</dbReference>
<dbReference type="GeneID" id="87609699"/>
<comment type="caution">
    <text evidence="1">The sequence shown here is derived from an EMBL/GenBank/DDBJ whole genome shotgun (WGS) entry which is preliminary data.</text>
</comment>
<evidence type="ECO:0000313" key="1">
    <source>
        <dbReference type="EMBL" id="GEB33183.1"/>
    </source>
</evidence>
<reference evidence="1 2" key="1">
    <citation type="submission" date="2019-06" db="EMBL/GenBank/DDBJ databases">
        <title>Whole genome shotgun sequence of Brevibacillus parabrevis NBRC 12334.</title>
        <authorList>
            <person name="Hosoyama A."/>
            <person name="Uohara A."/>
            <person name="Ohji S."/>
            <person name="Ichikawa N."/>
        </authorList>
    </citation>
    <scope>NUCLEOTIDE SEQUENCE [LARGE SCALE GENOMIC DNA]</scope>
    <source>
        <strain evidence="1 2">NBRC 12334</strain>
    </source>
</reference>
<protein>
    <submittedName>
        <fullName evidence="1">Uncharacterized protein</fullName>
    </submittedName>
</protein>
<gene>
    <name evidence="1" type="ORF">BPA01_27630</name>
</gene>
<keyword evidence="2" id="KW-1185">Reference proteome</keyword>
<organism evidence="1 2">
    <name type="scientific">Brevibacillus parabrevis</name>
    <dbReference type="NCBI Taxonomy" id="54914"/>
    <lineage>
        <taxon>Bacteria</taxon>
        <taxon>Bacillati</taxon>
        <taxon>Bacillota</taxon>
        <taxon>Bacilli</taxon>
        <taxon>Bacillales</taxon>
        <taxon>Paenibacillaceae</taxon>
        <taxon>Brevibacillus</taxon>
    </lineage>
</organism>
<dbReference type="RefSeq" id="WP_122965512.1">
    <property type="nucleotide sequence ID" value="NZ_BJMH01000012.1"/>
</dbReference>
<accession>A0A4Y3PIC2</accession>
<sequence>MARTQLKQYADTIIVSTDELDELAKAMEDILEYGIIEMDDNKLEATISITAALAGLVFKLSRIGGIVVGVIGLVTSLSTDLRSDLERNIRKAIKDMHDTRRFMKRNGYSKVKIEYPFMDYKNMRLITGKGEALRVLGDRWEDL</sequence>
<proteinExistence type="predicted"/>
<name>A0A4Y3PIC2_BREPA</name>